<gene>
    <name evidence="1" type="ORF">SAMN04244571_04443</name>
    <name evidence="2" type="ORF">SAMN04244574_03550</name>
</gene>
<evidence type="ECO:0008006" key="5">
    <source>
        <dbReference type="Google" id="ProtNLM"/>
    </source>
</evidence>
<name>A0A1I4FTR0_9GAMM</name>
<dbReference type="Proteomes" id="UP000199579">
    <property type="component" value="Unassembled WGS sequence"/>
</dbReference>
<proteinExistence type="predicted"/>
<reference evidence="1 3" key="1">
    <citation type="submission" date="2016-10" db="EMBL/GenBank/DDBJ databases">
        <authorList>
            <person name="Varghese N."/>
            <person name="Submissions S."/>
        </authorList>
    </citation>
    <scope>NUCLEOTIDE SEQUENCE [LARGE SCALE GENOMIC DNA]</scope>
    <source>
        <strain evidence="1 3">DSM 282</strain>
    </source>
</reference>
<reference evidence="2 4" key="2">
    <citation type="submission" date="2016-10" db="EMBL/GenBank/DDBJ databases">
        <authorList>
            <person name="de Groot N.N."/>
        </authorList>
    </citation>
    <scope>NUCLEOTIDE SEQUENCE [LARGE SCALE GENOMIC DNA]</scope>
    <source>
        <strain evidence="2 4">DSM 381</strain>
    </source>
</reference>
<dbReference type="RefSeq" id="WP_244541154.1">
    <property type="nucleotide sequence ID" value="NZ_FOKJ01000132.1"/>
</dbReference>
<dbReference type="Proteomes" id="UP000198861">
    <property type="component" value="Unassembled WGS sequence"/>
</dbReference>
<dbReference type="AlphaFoldDB" id="A0A1I4FTR0"/>
<evidence type="ECO:0000313" key="1">
    <source>
        <dbReference type="EMBL" id="SFB62754.1"/>
    </source>
</evidence>
<protein>
    <recommendedName>
        <fullName evidence="5">Peptidase family M41</fullName>
    </recommendedName>
</protein>
<sequence length="202" mass="22209">MNLSQLQQMPLRVRVLSQHEAAHYVTALALGFDAQEITLQVQSLDAHRGKARTDCIARCESLLELQEFMRCRILIILAGAMGEAINRTTYEVDGKAAYKILDEGSTGAGQDFAVAKELILLLHNSLPVSVNPQTGKGQTSKDLLVEFLGEALAWVTINARPICDLADVLTERVVAGRGSGGLQKAEIEQLPFYYHIQRSFDV</sequence>
<organism evidence="2 4">
    <name type="scientific">Azotobacter beijerinckii</name>
    <dbReference type="NCBI Taxonomy" id="170623"/>
    <lineage>
        <taxon>Bacteria</taxon>
        <taxon>Pseudomonadati</taxon>
        <taxon>Pseudomonadota</taxon>
        <taxon>Gammaproteobacteria</taxon>
        <taxon>Pseudomonadales</taxon>
        <taxon>Pseudomonadaceae</taxon>
        <taxon>Azotobacter</taxon>
    </lineage>
</organism>
<dbReference type="EMBL" id="FOSX01000074">
    <property type="protein sequence ID" value="SFL21302.1"/>
    <property type="molecule type" value="Genomic_DNA"/>
</dbReference>
<evidence type="ECO:0000313" key="2">
    <source>
        <dbReference type="EMBL" id="SFL21302.1"/>
    </source>
</evidence>
<keyword evidence="3" id="KW-1185">Reference proteome</keyword>
<evidence type="ECO:0000313" key="3">
    <source>
        <dbReference type="Proteomes" id="UP000198861"/>
    </source>
</evidence>
<accession>A0A1I4FTR0</accession>
<evidence type="ECO:0000313" key="4">
    <source>
        <dbReference type="Proteomes" id="UP000199579"/>
    </source>
</evidence>
<dbReference type="EMBL" id="FOKJ01000132">
    <property type="protein sequence ID" value="SFB62754.1"/>
    <property type="molecule type" value="Genomic_DNA"/>
</dbReference>